<dbReference type="InterPro" id="IPR051340">
    <property type="entry name" value="Haloalkane_dehalogenase"/>
</dbReference>
<keyword evidence="5" id="KW-1185">Reference proteome</keyword>
<dbReference type="Pfam" id="PF00561">
    <property type="entry name" value="Abhydrolase_1"/>
    <property type="match status" value="1"/>
</dbReference>
<dbReference type="Proteomes" id="UP000005402">
    <property type="component" value="Unassembled WGS sequence"/>
</dbReference>
<accession>A0ABN0EDI9</accession>
<dbReference type="InterPro" id="IPR000639">
    <property type="entry name" value="Epox_hydrolase-like"/>
</dbReference>
<evidence type="ECO:0000256" key="2">
    <source>
        <dbReference type="SAM" id="SignalP"/>
    </source>
</evidence>
<dbReference type="PRINTS" id="PR00111">
    <property type="entry name" value="ABHYDROLASE"/>
</dbReference>
<proteinExistence type="predicted"/>
<protein>
    <recommendedName>
        <fullName evidence="3">AB hydrolase-1 domain-containing protein</fullName>
    </recommendedName>
</protein>
<dbReference type="PRINTS" id="PR00412">
    <property type="entry name" value="EPOXHYDRLASE"/>
</dbReference>
<keyword evidence="2" id="KW-0732">Signal</keyword>
<sequence>MKKSITKLLVATLLTFSLTSISSAYAQSNLISKNQIMENHSIHYRFIKVDGLNIFYREAGDSNKPTLLLLHGYPTSSHMFRNLIPILSKQYHIIAPDLPGFGFSDAPDHKTFNYTFDHLAQVMQSFIEQVQLKQFALYVFDYGAPVGFRLAVNNPEKITALISQNGNAYKEGLSTEWDPIQRYWQDSSDANRKALHSFVAKEAIWFQYHQGVKDPSLIAPEAYTLDQKFLDRLGNIEIQLDLVKDYKTNVALYPKFQEYFRTYQPKTLLVWGDKDPYFLPEGAKAYKKDLPNATLKFYDTGHFALETHVDEIAAEILEFLNTLSN</sequence>
<feature type="domain" description="AB hydrolase-1" evidence="3">
    <location>
        <begin position="65"/>
        <end position="308"/>
    </location>
</feature>
<feature type="signal peptide" evidence="2">
    <location>
        <begin position="1"/>
        <end position="26"/>
    </location>
</feature>
<dbReference type="Gene3D" id="3.40.50.1820">
    <property type="entry name" value="alpha/beta hydrolase"/>
    <property type="match status" value="1"/>
</dbReference>
<dbReference type="PANTHER" id="PTHR42977">
    <property type="entry name" value="HYDROLASE-RELATED"/>
    <property type="match status" value="1"/>
</dbReference>
<reference evidence="4" key="1">
    <citation type="submission" date="2012-07" db="EMBL/GenBank/DDBJ databases">
        <title>The Genome Sequence of Myroides odoratimimus CCUG 10230.</title>
        <authorList>
            <consortium name="The Broad Institute Genome Sequencing Platform"/>
            <person name="Earl A."/>
            <person name="Ward D."/>
            <person name="Feldgarden M."/>
            <person name="Gevers D."/>
            <person name="Huys G."/>
            <person name="Walker B."/>
            <person name="Young S.K."/>
            <person name="Zeng Q."/>
            <person name="Gargeya S."/>
            <person name="Fitzgerald M."/>
            <person name="Haas B."/>
            <person name="Abouelleil A."/>
            <person name="Alvarado L."/>
            <person name="Arachchi H.M."/>
            <person name="Berlin A.M."/>
            <person name="Chapman S.B."/>
            <person name="Goldberg J."/>
            <person name="Griggs A."/>
            <person name="Gujja S."/>
            <person name="Hansen M."/>
            <person name="Howarth C."/>
            <person name="Imamovic A."/>
            <person name="Larimer J."/>
            <person name="McCowen C."/>
            <person name="Montmayeur A."/>
            <person name="Murphy C."/>
            <person name="Neiman D."/>
            <person name="Pearson M."/>
            <person name="Priest M."/>
            <person name="Roberts A."/>
            <person name="Saif S."/>
            <person name="Shea T."/>
            <person name="Sisk P."/>
            <person name="Sykes S."/>
            <person name="Wortman J."/>
            <person name="Nusbaum C."/>
            <person name="Birren B."/>
        </authorList>
    </citation>
    <scope>NUCLEOTIDE SEQUENCE [LARGE SCALE GENOMIC DNA]</scope>
    <source>
        <strain evidence="4">CCUG 10230</strain>
    </source>
</reference>
<dbReference type="RefSeq" id="WP_006256884.1">
    <property type="nucleotide sequence ID" value="NZ_KE161015.1"/>
</dbReference>
<dbReference type="EMBL" id="AGEC02000007">
    <property type="protein sequence ID" value="EHO11930.1"/>
    <property type="molecule type" value="Genomic_DNA"/>
</dbReference>
<keyword evidence="1" id="KW-0378">Hydrolase</keyword>
<organism evidence="4 5">
    <name type="scientific">Myroides odoratimimus CCUG 10230</name>
    <dbReference type="NCBI Taxonomy" id="883150"/>
    <lineage>
        <taxon>Bacteria</taxon>
        <taxon>Pseudomonadati</taxon>
        <taxon>Bacteroidota</taxon>
        <taxon>Flavobacteriia</taxon>
        <taxon>Flavobacteriales</taxon>
        <taxon>Flavobacteriaceae</taxon>
        <taxon>Myroides</taxon>
    </lineage>
</organism>
<name>A0ABN0EDI9_9FLAO</name>
<gene>
    <name evidence="4" type="ORF">HMPREF9712_00177</name>
</gene>
<evidence type="ECO:0000313" key="4">
    <source>
        <dbReference type="EMBL" id="EHO11930.1"/>
    </source>
</evidence>
<feature type="chain" id="PRO_5045352396" description="AB hydrolase-1 domain-containing protein" evidence="2">
    <location>
        <begin position="27"/>
        <end position="325"/>
    </location>
</feature>
<dbReference type="InterPro" id="IPR000073">
    <property type="entry name" value="AB_hydrolase_1"/>
</dbReference>
<dbReference type="SUPFAM" id="SSF53474">
    <property type="entry name" value="alpha/beta-Hydrolases"/>
    <property type="match status" value="1"/>
</dbReference>
<dbReference type="InterPro" id="IPR029058">
    <property type="entry name" value="AB_hydrolase_fold"/>
</dbReference>
<comment type="caution">
    <text evidence="4">The sequence shown here is derived from an EMBL/GenBank/DDBJ whole genome shotgun (WGS) entry which is preliminary data.</text>
</comment>
<evidence type="ECO:0000259" key="3">
    <source>
        <dbReference type="Pfam" id="PF00561"/>
    </source>
</evidence>
<dbReference type="PANTHER" id="PTHR42977:SF3">
    <property type="entry name" value="AB HYDROLASE-1 DOMAIN-CONTAINING PROTEIN"/>
    <property type="match status" value="1"/>
</dbReference>
<evidence type="ECO:0000256" key="1">
    <source>
        <dbReference type="ARBA" id="ARBA00022801"/>
    </source>
</evidence>
<evidence type="ECO:0000313" key="5">
    <source>
        <dbReference type="Proteomes" id="UP000005402"/>
    </source>
</evidence>